<evidence type="ECO:0000259" key="1">
    <source>
        <dbReference type="Pfam" id="PF07762"/>
    </source>
</evidence>
<evidence type="ECO:0000313" key="2">
    <source>
        <dbReference type="EMBL" id="RLN08835.1"/>
    </source>
</evidence>
<organism evidence="2 3">
    <name type="scientific">Panicum miliaceum</name>
    <name type="common">Proso millet</name>
    <name type="synonym">Broomcorn millet</name>
    <dbReference type="NCBI Taxonomy" id="4540"/>
    <lineage>
        <taxon>Eukaryota</taxon>
        <taxon>Viridiplantae</taxon>
        <taxon>Streptophyta</taxon>
        <taxon>Embryophyta</taxon>
        <taxon>Tracheophyta</taxon>
        <taxon>Spermatophyta</taxon>
        <taxon>Magnoliopsida</taxon>
        <taxon>Liliopsida</taxon>
        <taxon>Poales</taxon>
        <taxon>Poaceae</taxon>
        <taxon>PACMAD clade</taxon>
        <taxon>Panicoideae</taxon>
        <taxon>Panicodae</taxon>
        <taxon>Paniceae</taxon>
        <taxon>Panicinae</taxon>
        <taxon>Panicum</taxon>
        <taxon>Panicum sect. Panicum</taxon>
    </lineage>
</organism>
<name>A0A3L6RTC0_PANMI</name>
<dbReference type="AlphaFoldDB" id="A0A3L6RTC0"/>
<dbReference type="Pfam" id="PF07762">
    <property type="entry name" value="DUF1618"/>
    <property type="match status" value="1"/>
</dbReference>
<dbReference type="OrthoDB" id="662120at2759"/>
<feature type="domain" description="DUF1618" evidence="1">
    <location>
        <begin position="2"/>
        <end position="96"/>
    </location>
</feature>
<dbReference type="Proteomes" id="UP000275267">
    <property type="component" value="Unassembled WGS sequence"/>
</dbReference>
<dbReference type="EMBL" id="PQIB02000007">
    <property type="protein sequence ID" value="RLN08835.1"/>
    <property type="molecule type" value="Genomic_DNA"/>
</dbReference>
<protein>
    <recommendedName>
        <fullName evidence="1">DUF1618 domain-containing protein</fullName>
    </recommendedName>
</protein>
<keyword evidence="3" id="KW-1185">Reference proteome</keyword>
<dbReference type="InterPro" id="IPR011676">
    <property type="entry name" value="DUF1618"/>
</dbReference>
<evidence type="ECO:0000313" key="3">
    <source>
        <dbReference type="Proteomes" id="UP000275267"/>
    </source>
</evidence>
<comment type="caution">
    <text evidence="2">The sequence shown here is derived from an EMBL/GenBank/DDBJ whole genome shotgun (WGS) entry which is preliminary data.</text>
</comment>
<reference evidence="3" key="1">
    <citation type="journal article" date="2019" name="Nat. Commun.">
        <title>The genome of broomcorn millet.</title>
        <authorList>
            <person name="Zou C."/>
            <person name="Miki D."/>
            <person name="Li D."/>
            <person name="Tang Q."/>
            <person name="Xiao L."/>
            <person name="Rajput S."/>
            <person name="Deng P."/>
            <person name="Jia W."/>
            <person name="Huang R."/>
            <person name="Zhang M."/>
            <person name="Sun Y."/>
            <person name="Hu J."/>
            <person name="Fu X."/>
            <person name="Schnable P.S."/>
            <person name="Li F."/>
            <person name="Zhang H."/>
            <person name="Feng B."/>
            <person name="Zhu X."/>
            <person name="Liu R."/>
            <person name="Schnable J.C."/>
            <person name="Zhu J.-K."/>
            <person name="Zhang H."/>
        </authorList>
    </citation>
    <scope>NUCLEOTIDE SEQUENCE [LARGE SCALE GENOMIC DNA]</scope>
</reference>
<dbReference type="PANTHER" id="PTHR33074:SF128">
    <property type="entry name" value="EXPRESSED PROTEIN"/>
    <property type="match status" value="1"/>
</dbReference>
<gene>
    <name evidence="2" type="ORF">C2845_PM11G12310</name>
</gene>
<proteinExistence type="predicted"/>
<dbReference type="PANTHER" id="PTHR33074">
    <property type="entry name" value="EXPRESSED PROTEIN-RELATED"/>
    <property type="match status" value="1"/>
</dbReference>
<accession>A0A3L6RTC0</accession>
<sequence>MYRGVSAIDAGRALKFVHVARGDDIGYGALKPGASFTITCYTLSLGGSMASMRWIKDSTATSDKLWASASGSPDDEFPHDIAMFPLVNIDRPHVVHFLISSYESVIKKMWLVAIDMNTRTVESFSQYLHGKEDLGTVDADLTRRRSTCPLPFLPCELSKYLHPSW</sequence>